<sequence length="489" mass="51954">MKGRAMHKLVFEGDRALAFAAFSFSIGVFWALLFTVLLENNLFAFASACQGACSLFRVGSLLTGALVAGAAPAACRKHPVLLSRGVVRKVACSSFFAAVLLDVACTLASFEGLWLQGIVWVLLGVTLACLFLSLVGVSAGFARRERIVMVASSTAVGSVLYFATNALGPIEGLLVFAPCVFAGAWIARFGDEGAREEGRRSETDDDSFVMPKIFYASVAIYSSVFGLMFAQVVQIREPFWVGLTALALGAPALVLWFAALRLPQVQHWIASGVLQRSIAALVVAGVLPLALLGESVAAPCCLVIVAAFSLYCIADLASRFIVAADGCATPLPFVAKRQAFLFLGLGVGYAFGVALPLVGDVGSARPIAIAALAFTVLLVIIVAATPYPSSRDQSVPQAAEKGIERPRRWSVACDAVASRYGLTKRESEVFGLLSKGRSTRYIQEKFVISPHTVETHIHNIYTKMGIGSRDELVKLVEDEMGADDGGGRD</sequence>
<dbReference type="PRINTS" id="PR00038">
    <property type="entry name" value="HTHLUXR"/>
</dbReference>
<accession>A0A842JDZ6</accession>
<feature type="transmembrane region" description="Helical" evidence="4">
    <location>
        <begin position="116"/>
        <end position="135"/>
    </location>
</feature>
<dbReference type="Proteomes" id="UP000587396">
    <property type="component" value="Unassembled WGS sequence"/>
</dbReference>
<evidence type="ECO:0000313" key="7">
    <source>
        <dbReference type="Proteomes" id="UP000587396"/>
    </source>
</evidence>
<dbReference type="GO" id="GO:0003677">
    <property type="term" value="F:DNA binding"/>
    <property type="evidence" value="ECO:0007669"/>
    <property type="project" value="UniProtKB-KW"/>
</dbReference>
<feature type="transmembrane region" description="Helical" evidence="4">
    <location>
        <begin position="213"/>
        <end position="233"/>
    </location>
</feature>
<feature type="transmembrane region" description="Helical" evidence="4">
    <location>
        <begin position="147"/>
        <end position="164"/>
    </location>
</feature>
<feature type="transmembrane region" description="Helical" evidence="4">
    <location>
        <begin position="296"/>
        <end position="318"/>
    </location>
</feature>
<comment type="caution">
    <text evidence="6">The sequence shown here is derived from an EMBL/GenBank/DDBJ whole genome shotgun (WGS) entry which is preliminary data.</text>
</comment>
<dbReference type="InterPro" id="IPR000792">
    <property type="entry name" value="Tscrpt_reg_LuxR_C"/>
</dbReference>
<dbReference type="InterPro" id="IPR036388">
    <property type="entry name" value="WH-like_DNA-bd_sf"/>
</dbReference>
<keyword evidence="2" id="KW-0238">DNA-binding</keyword>
<feature type="domain" description="HTH luxR-type" evidence="5">
    <location>
        <begin position="415"/>
        <end position="480"/>
    </location>
</feature>
<feature type="transmembrane region" description="Helical" evidence="4">
    <location>
        <begin position="90"/>
        <end position="110"/>
    </location>
</feature>
<evidence type="ECO:0000256" key="2">
    <source>
        <dbReference type="ARBA" id="ARBA00023125"/>
    </source>
</evidence>
<keyword evidence="4" id="KW-1133">Transmembrane helix</keyword>
<keyword evidence="1" id="KW-0805">Transcription regulation</keyword>
<feature type="transmembrane region" description="Helical" evidence="4">
    <location>
        <begin position="339"/>
        <end position="358"/>
    </location>
</feature>
<dbReference type="RefSeq" id="WP_185904169.1">
    <property type="nucleotide sequence ID" value="NZ_JACMSE010000001.1"/>
</dbReference>
<feature type="transmembrane region" description="Helical" evidence="4">
    <location>
        <begin position="239"/>
        <end position="260"/>
    </location>
</feature>
<evidence type="ECO:0000256" key="1">
    <source>
        <dbReference type="ARBA" id="ARBA00023015"/>
    </source>
</evidence>
<dbReference type="SUPFAM" id="SSF46894">
    <property type="entry name" value="C-terminal effector domain of the bipartite response regulators"/>
    <property type="match status" value="1"/>
</dbReference>
<feature type="transmembrane region" description="Helical" evidence="4">
    <location>
        <begin position="170"/>
        <end position="190"/>
    </location>
</feature>
<dbReference type="PROSITE" id="PS50043">
    <property type="entry name" value="HTH_LUXR_2"/>
    <property type="match status" value="1"/>
</dbReference>
<proteinExistence type="predicted"/>
<feature type="transmembrane region" description="Helical" evidence="4">
    <location>
        <begin position="43"/>
        <end position="69"/>
    </location>
</feature>
<name>A0A842JDZ6_9ACTN</name>
<feature type="transmembrane region" description="Helical" evidence="4">
    <location>
        <begin position="364"/>
        <end position="384"/>
    </location>
</feature>
<dbReference type="EMBL" id="JACMSE010000001">
    <property type="protein sequence ID" value="MBC2888198.1"/>
    <property type="molecule type" value="Genomic_DNA"/>
</dbReference>
<dbReference type="Gene3D" id="1.10.10.10">
    <property type="entry name" value="Winged helix-like DNA-binding domain superfamily/Winged helix DNA-binding domain"/>
    <property type="match status" value="1"/>
</dbReference>
<organism evidence="6 7">
    <name type="scientific">Gordonibacter massiliensis</name>
    <name type="common">ex Traore et al. 2017</name>
    <dbReference type="NCBI Taxonomy" id="1841863"/>
    <lineage>
        <taxon>Bacteria</taxon>
        <taxon>Bacillati</taxon>
        <taxon>Actinomycetota</taxon>
        <taxon>Coriobacteriia</taxon>
        <taxon>Eggerthellales</taxon>
        <taxon>Eggerthellaceae</taxon>
        <taxon>Gordonibacter</taxon>
    </lineage>
</organism>
<feature type="transmembrane region" description="Helical" evidence="4">
    <location>
        <begin position="16"/>
        <end position="37"/>
    </location>
</feature>
<reference evidence="6 7" key="1">
    <citation type="submission" date="2020-08" db="EMBL/GenBank/DDBJ databases">
        <authorList>
            <person name="Liu C."/>
            <person name="Sun Q."/>
        </authorList>
    </citation>
    <scope>NUCLEOTIDE SEQUENCE [LARGE SCALE GENOMIC DNA]</scope>
    <source>
        <strain evidence="6 7">N22</strain>
    </source>
</reference>
<keyword evidence="4" id="KW-0812">Transmembrane</keyword>
<dbReference type="GO" id="GO:0006355">
    <property type="term" value="P:regulation of DNA-templated transcription"/>
    <property type="evidence" value="ECO:0007669"/>
    <property type="project" value="InterPro"/>
</dbReference>
<keyword evidence="7" id="KW-1185">Reference proteome</keyword>
<dbReference type="PANTHER" id="PTHR44688">
    <property type="entry name" value="DNA-BINDING TRANSCRIPTIONAL ACTIVATOR DEVR_DOSR"/>
    <property type="match status" value="1"/>
</dbReference>
<protein>
    <submittedName>
        <fullName evidence="6">Helix-turn-helix transcriptional regulator</fullName>
    </submittedName>
</protein>
<keyword evidence="4" id="KW-0472">Membrane</keyword>
<keyword evidence="3" id="KW-0804">Transcription</keyword>
<feature type="transmembrane region" description="Helical" evidence="4">
    <location>
        <begin position="272"/>
        <end position="290"/>
    </location>
</feature>
<evidence type="ECO:0000256" key="4">
    <source>
        <dbReference type="SAM" id="Phobius"/>
    </source>
</evidence>
<evidence type="ECO:0000259" key="5">
    <source>
        <dbReference type="PROSITE" id="PS50043"/>
    </source>
</evidence>
<evidence type="ECO:0000313" key="6">
    <source>
        <dbReference type="EMBL" id="MBC2888198.1"/>
    </source>
</evidence>
<dbReference type="Pfam" id="PF00196">
    <property type="entry name" value="GerE"/>
    <property type="match status" value="1"/>
</dbReference>
<dbReference type="CDD" id="cd06170">
    <property type="entry name" value="LuxR_C_like"/>
    <property type="match status" value="1"/>
</dbReference>
<gene>
    <name evidence="6" type="ORF">H7313_02370</name>
</gene>
<evidence type="ECO:0000256" key="3">
    <source>
        <dbReference type="ARBA" id="ARBA00023163"/>
    </source>
</evidence>
<dbReference type="InterPro" id="IPR016032">
    <property type="entry name" value="Sig_transdc_resp-reg_C-effctor"/>
</dbReference>
<dbReference type="SMART" id="SM00421">
    <property type="entry name" value="HTH_LUXR"/>
    <property type="match status" value="1"/>
</dbReference>
<dbReference type="PANTHER" id="PTHR44688:SF16">
    <property type="entry name" value="DNA-BINDING TRANSCRIPTIONAL ACTIVATOR DEVR_DOSR"/>
    <property type="match status" value="1"/>
</dbReference>
<dbReference type="AlphaFoldDB" id="A0A842JDZ6"/>